<proteinExistence type="predicted"/>
<protein>
    <submittedName>
        <fullName evidence="1">Uncharacterized protein</fullName>
    </submittedName>
</protein>
<evidence type="ECO:0000313" key="2">
    <source>
        <dbReference type="Proteomes" id="UP000507222"/>
    </source>
</evidence>
<sequence>MKSQKQPLESSSMCLNVEELLLGYASRTELQTPAHGNKNSIVGPDFSAASIFPPRNMDGYLGVPITNRHEIKTKKFVFDV</sequence>
<reference evidence="1 2" key="1">
    <citation type="submission" date="2020-05" db="EMBL/GenBank/DDBJ databases">
        <authorList>
            <person name="Campoy J."/>
            <person name="Schneeberger K."/>
            <person name="Spophaly S."/>
        </authorList>
    </citation>
    <scope>NUCLEOTIDE SEQUENCE [LARGE SCALE GENOMIC DNA]</scope>
    <source>
        <strain evidence="1">PruArmRojPasFocal</strain>
    </source>
</reference>
<evidence type="ECO:0000313" key="1">
    <source>
        <dbReference type="EMBL" id="CAB4264189.1"/>
    </source>
</evidence>
<gene>
    <name evidence="1" type="ORF">CURHAP_LOCUS5826</name>
</gene>
<name>A0A6J5TKI8_PRUAR</name>
<dbReference type="AlphaFoldDB" id="A0A6J5TKI8"/>
<dbReference type="EMBL" id="CAEKDK010000001">
    <property type="protein sequence ID" value="CAB4264189.1"/>
    <property type="molecule type" value="Genomic_DNA"/>
</dbReference>
<organism evidence="1 2">
    <name type="scientific">Prunus armeniaca</name>
    <name type="common">Apricot</name>
    <name type="synonym">Armeniaca vulgaris</name>
    <dbReference type="NCBI Taxonomy" id="36596"/>
    <lineage>
        <taxon>Eukaryota</taxon>
        <taxon>Viridiplantae</taxon>
        <taxon>Streptophyta</taxon>
        <taxon>Embryophyta</taxon>
        <taxon>Tracheophyta</taxon>
        <taxon>Spermatophyta</taxon>
        <taxon>Magnoliopsida</taxon>
        <taxon>eudicotyledons</taxon>
        <taxon>Gunneridae</taxon>
        <taxon>Pentapetalae</taxon>
        <taxon>rosids</taxon>
        <taxon>fabids</taxon>
        <taxon>Rosales</taxon>
        <taxon>Rosaceae</taxon>
        <taxon>Amygdaloideae</taxon>
        <taxon>Amygdaleae</taxon>
        <taxon>Prunus</taxon>
    </lineage>
</organism>
<dbReference type="Proteomes" id="UP000507222">
    <property type="component" value="Unassembled WGS sequence"/>
</dbReference>
<accession>A0A6J5TKI8</accession>